<dbReference type="Pfam" id="PF12796">
    <property type="entry name" value="Ank_2"/>
    <property type="match status" value="1"/>
</dbReference>
<protein>
    <submittedName>
        <fullName evidence="4">Uncharacterized protein</fullName>
    </submittedName>
</protein>
<gene>
    <name evidence="4" type="ORF">GTHE00462_LOCUS17575</name>
</gene>
<dbReference type="PANTHER" id="PTHR24198">
    <property type="entry name" value="ANKYRIN REPEAT AND PROTEIN KINASE DOMAIN-CONTAINING PROTEIN"/>
    <property type="match status" value="1"/>
</dbReference>
<accession>A0A7S4NRE6</accession>
<dbReference type="SUPFAM" id="SSF48403">
    <property type="entry name" value="Ankyrin repeat"/>
    <property type="match status" value="1"/>
</dbReference>
<feature type="repeat" description="ANK" evidence="3">
    <location>
        <begin position="123"/>
        <end position="155"/>
    </location>
</feature>
<reference evidence="4" key="1">
    <citation type="submission" date="2021-01" db="EMBL/GenBank/DDBJ databases">
        <authorList>
            <person name="Corre E."/>
            <person name="Pelletier E."/>
            <person name="Niang G."/>
            <person name="Scheremetjew M."/>
            <person name="Finn R."/>
            <person name="Kale V."/>
            <person name="Holt S."/>
            <person name="Cochrane G."/>
            <person name="Meng A."/>
            <person name="Brown T."/>
            <person name="Cohen L."/>
        </authorList>
    </citation>
    <scope>NUCLEOTIDE SEQUENCE</scope>
    <source>
        <strain evidence="4">CCMP 2712</strain>
    </source>
</reference>
<organism evidence="4">
    <name type="scientific">Guillardia theta</name>
    <name type="common">Cryptophyte</name>
    <name type="synonym">Cryptomonas phi</name>
    <dbReference type="NCBI Taxonomy" id="55529"/>
    <lineage>
        <taxon>Eukaryota</taxon>
        <taxon>Cryptophyceae</taxon>
        <taxon>Pyrenomonadales</taxon>
        <taxon>Geminigeraceae</taxon>
        <taxon>Guillardia</taxon>
    </lineage>
</organism>
<dbReference type="InterPro" id="IPR002110">
    <property type="entry name" value="Ankyrin_rpt"/>
</dbReference>
<dbReference type="SMART" id="SM00248">
    <property type="entry name" value="ANK"/>
    <property type="match status" value="3"/>
</dbReference>
<dbReference type="PANTHER" id="PTHR24198:SF165">
    <property type="entry name" value="ANKYRIN REPEAT-CONTAINING PROTEIN-RELATED"/>
    <property type="match status" value="1"/>
</dbReference>
<keyword evidence="1" id="KW-0677">Repeat</keyword>
<proteinExistence type="predicted"/>
<dbReference type="InterPro" id="IPR036770">
    <property type="entry name" value="Ankyrin_rpt-contain_sf"/>
</dbReference>
<evidence type="ECO:0000256" key="1">
    <source>
        <dbReference type="ARBA" id="ARBA00022737"/>
    </source>
</evidence>
<sequence>MICLFRCQTNQGDGTRLDLFFYRLYRLLEPDEVFARFVPYQNASYPEPTKSRDRYIKAFEDQLRWENGELPMPLNEEDLEEIEEDKRRQINEQLCEAAEQGSVGLFKSLMQCGGNVSWHMPPDMLAPLHYAALNGHLEIVKILIEKGVNVSARDDWDRTPLHWAAYNGHVEVAKELIANGANVMAKTKGDCTPYSFASMFMHTHNDVIRYFRDQESKLNPSILNKDTSTTNFLDDEMFKQRNAKFSSHPLRANLG</sequence>
<name>A0A7S4NRE6_GUITH</name>
<keyword evidence="2 3" id="KW-0040">ANK repeat</keyword>
<dbReference type="PROSITE" id="PS50088">
    <property type="entry name" value="ANK_REPEAT"/>
    <property type="match status" value="2"/>
</dbReference>
<dbReference type="EMBL" id="HBKN01022379">
    <property type="protein sequence ID" value="CAE2304047.1"/>
    <property type="molecule type" value="Transcribed_RNA"/>
</dbReference>
<dbReference type="AlphaFoldDB" id="A0A7S4NRE6"/>
<evidence type="ECO:0000313" key="4">
    <source>
        <dbReference type="EMBL" id="CAE2304047.1"/>
    </source>
</evidence>
<evidence type="ECO:0000256" key="2">
    <source>
        <dbReference type="ARBA" id="ARBA00023043"/>
    </source>
</evidence>
<evidence type="ECO:0000256" key="3">
    <source>
        <dbReference type="PROSITE-ProRule" id="PRU00023"/>
    </source>
</evidence>
<dbReference type="PROSITE" id="PS50297">
    <property type="entry name" value="ANK_REP_REGION"/>
    <property type="match status" value="2"/>
</dbReference>
<dbReference type="Gene3D" id="1.25.40.20">
    <property type="entry name" value="Ankyrin repeat-containing domain"/>
    <property type="match status" value="2"/>
</dbReference>
<feature type="repeat" description="ANK" evidence="3">
    <location>
        <begin position="156"/>
        <end position="188"/>
    </location>
</feature>